<dbReference type="Proteomes" id="UP000318298">
    <property type="component" value="Segment"/>
</dbReference>
<name>A0A514A0B9_9CAUD</name>
<dbReference type="EMBL" id="MK838113">
    <property type="protein sequence ID" value="QDH46701.1"/>
    <property type="molecule type" value="Genomic_DNA"/>
</dbReference>
<evidence type="ECO:0000313" key="1">
    <source>
        <dbReference type="EMBL" id="QDH46701.1"/>
    </source>
</evidence>
<sequence>MTDKSFTDQLIELVGPRLSDLFLATIPAAAHGEILRQVIDHGGDLSTVETYTATMWRVGDSCARHTVIRAVPSGYLVETFEPLNGSGATLASVLVEVAQ</sequence>
<proteinExistence type="predicted"/>
<protein>
    <submittedName>
        <fullName evidence="1">Uncharacterized protein</fullName>
    </submittedName>
</protein>
<evidence type="ECO:0000313" key="2">
    <source>
        <dbReference type="Proteomes" id="UP000318298"/>
    </source>
</evidence>
<organism evidence="1 2">
    <name type="scientific">Aeromonas phage LAh_7</name>
    <dbReference type="NCBI Taxonomy" id="2591031"/>
    <lineage>
        <taxon>Viruses</taxon>
        <taxon>Duplodnaviria</taxon>
        <taxon>Heunggongvirae</taxon>
        <taxon>Uroviricota</taxon>
        <taxon>Caudoviricetes</taxon>
        <taxon>Casjensviridae</taxon>
        <taxon>Sharonstreetvirus</taxon>
        <taxon>Sharonstreetvirus LAh7</taxon>
    </lineage>
</organism>
<gene>
    <name evidence="1" type="ORF">LAh7_13</name>
</gene>
<accession>A0A514A0B9</accession>
<reference evidence="1 2" key="1">
    <citation type="submission" date="2019-04" db="EMBL/GenBank/DDBJ databases">
        <title>Novel bacteriophages capable of disrupting biofilms from clinical strains of Aeromonas hydrophila with intrinsic antibiotic resistance.</title>
        <authorList>
            <person name="Kabwe M."/>
            <person name="Brown T.L."/>
            <person name="Speirs L."/>
            <person name="Ku H."/>
            <person name="Leach M."/>
            <person name="Chan H.T."/>
            <person name="Petrovski S."/>
            <person name="Lock P."/>
            <person name="Tucci J."/>
        </authorList>
    </citation>
    <scope>NUCLEOTIDE SEQUENCE [LARGE SCALE GENOMIC DNA]</scope>
</reference>
<keyword evidence="2" id="KW-1185">Reference proteome</keyword>